<evidence type="ECO:0000256" key="1">
    <source>
        <dbReference type="SAM" id="MobiDB-lite"/>
    </source>
</evidence>
<dbReference type="EMBL" id="JQAZ01000006">
    <property type="protein sequence ID" value="KRN30554.1"/>
    <property type="molecule type" value="Genomic_DNA"/>
</dbReference>
<evidence type="ECO:0000313" key="3">
    <source>
        <dbReference type="EMBL" id="KRN27975.1"/>
    </source>
</evidence>
<dbReference type="EMBL" id="JQAT01000005">
    <property type="protein sequence ID" value="KRN27975.1"/>
    <property type="molecule type" value="Genomic_DNA"/>
</dbReference>
<feature type="signal peptide" evidence="2">
    <location>
        <begin position="1"/>
        <end position="27"/>
    </location>
</feature>
<evidence type="ECO:0000256" key="2">
    <source>
        <dbReference type="SAM" id="SignalP"/>
    </source>
</evidence>
<dbReference type="Proteomes" id="UP000051645">
    <property type="component" value="Unassembled WGS sequence"/>
</dbReference>
<evidence type="ECO:0000313" key="5">
    <source>
        <dbReference type="Proteomes" id="UP000051645"/>
    </source>
</evidence>
<keyword evidence="2" id="KW-0732">Signal</keyword>
<dbReference type="PATRIC" id="fig|81857.3.peg.1833"/>
<comment type="caution">
    <text evidence="3">The sequence shown here is derived from an EMBL/GenBank/DDBJ whole genome shotgun (WGS) entry which is preliminary data.</text>
</comment>
<accession>A0A0R2FRE9</accession>
<dbReference type="AlphaFoldDB" id="A0A0R2FRE9"/>
<evidence type="ECO:0000313" key="6">
    <source>
        <dbReference type="Proteomes" id="UP000051751"/>
    </source>
</evidence>
<evidence type="ECO:0000313" key="4">
    <source>
        <dbReference type="EMBL" id="KRN30554.1"/>
    </source>
</evidence>
<sequence>MKHLKRSWFIGIVFLCFLLITPANTLAAKKPQAATDHTKVTTIMDKAPIITITEGDMYRYTQIGYDKKTNRGWAIDTEHNYYPVLRKGHHVYVTTENDNNQYVSKQFNGTFDFFFKAAFKKTTVAEVYKHHGTITITNAKKLKKIKKHLDIITIRHYKTLSKVTVKFDNHYRVSSIQFKFKDPTYQKTINKVESRYNQTYHYDTSQASFDERYDAVKKRQDKLKHLDTIEEKREDTDDGKMSSSSVSSAQ</sequence>
<feature type="region of interest" description="Disordered" evidence="1">
    <location>
        <begin position="224"/>
        <end position="250"/>
    </location>
</feature>
<reference evidence="5 6" key="1">
    <citation type="journal article" date="2015" name="Genome Announc.">
        <title>Expanding the biotechnology potential of lactobacilli through comparative genomics of 213 strains and associated genera.</title>
        <authorList>
            <person name="Sun Z."/>
            <person name="Harris H.M."/>
            <person name="McCann A."/>
            <person name="Guo C."/>
            <person name="Argimon S."/>
            <person name="Zhang W."/>
            <person name="Yang X."/>
            <person name="Jeffery I.B."/>
            <person name="Cooney J.C."/>
            <person name="Kagawa T.F."/>
            <person name="Liu W."/>
            <person name="Song Y."/>
            <person name="Salvetti E."/>
            <person name="Wrobel A."/>
            <person name="Rasinkangas P."/>
            <person name="Parkhill J."/>
            <person name="Rea M.C."/>
            <person name="O'Sullivan O."/>
            <person name="Ritari J."/>
            <person name="Douillard F.P."/>
            <person name="Paul Ross R."/>
            <person name="Yang R."/>
            <person name="Briner A.E."/>
            <person name="Felis G.E."/>
            <person name="de Vos W.M."/>
            <person name="Barrangou R."/>
            <person name="Klaenhammer T.R."/>
            <person name="Caufield P.W."/>
            <person name="Cui Y."/>
            <person name="Zhang H."/>
            <person name="O'Toole P.W."/>
        </authorList>
    </citation>
    <scope>NUCLEOTIDE SEQUENCE [LARGE SCALE GENOMIC DNA]</scope>
    <source>
        <strain evidence="3 6">ATCC BAA-66</strain>
        <strain evidence="4 5">DSM 13344</strain>
    </source>
</reference>
<evidence type="ECO:0008006" key="7">
    <source>
        <dbReference type="Google" id="ProtNLM"/>
    </source>
</evidence>
<keyword evidence="5" id="KW-1185">Reference proteome</keyword>
<dbReference type="Proteomes" id="UP000051751">
    <property type="component" value="Unassembled WGS sequence"/>
</dbReference>
<feature type="chain" id="PRO_5044546153" description="Cell surface protein" evidence="2">
    <location>
        <begin position="28"/>
        <end position="250"/>
    </location>
</feature>
<name>A0A0R2FRE9_9LACO</name>
<dbReference type="RefSeq" id="WP_057770447.1">
    <property type="nucleotide sequence ID" value="NZ_JQAT01000005.1"/>
</dbReference>
<organism evidence="3 6">
    <name type="scientific">Lactobacillus selangorensis</name>
    <dbReference type="NCBI Taxonomy" id="81857"/>
    <lineage>
        <taxon>Bacteria</taxon>
        <taxon>Bacillati</taxon>
        <taxon>Bacillota</taxon>
        <taxon>Bacilli</taxon>
        <taxon>Lactobacillales</taxon>
        <taxon>Lactobacillaceae</taxon>
        <taxon>Lactobacillus</taxon>
    </lineage>
</organism>
<proteinExistence type="predicted"/>
<feature type="compositionally biased region" description="Basic and acidic residues" evidence="1">
    <location>
        <begin position="224"/>
        <end position="240"/>
    </location>
</feature>
<protein>
    <recommendedName>
        <fullName evidence="7">Cell surface protein</fullName>
    </recommendedName>
</protein>
<gene>
    <name evidence="3" type="ORF">IV38_GL001816</name>
    <name evidence="4" type="ORF">IV40_GL001739</name>
</gene>
<dbReference type="STRING" id="81857.IV38_GL001816"/>